<dbReference type="Proteomes" id="UP001431656">
    <property type="component" value="Chromosome"/>
</dbReference>
<name>A0AAN0K7Y9_9ACTN</name>
<dbReference type="Gene3D" id="1.10.10.60">
    <property type="entry name" value="Homeodomain-like"/>
    <property type="match status" value="1"/>
</dbReference>
<dbReference type="KEGG" id="broo:brsh051_12970"/>
<dbReference type="AlphaFoldDB" id="A0AAN0K7Y9"/>
<accession>A0AAN0K7Y9</accession>
<sequence>MNSDLLVGAMEHYGNRRPRVERLVSAWNLGICEDPAPVGESDDPLIGAAAEPSRRPRTRLTDSEVDAMRTARASGVSVNALARQFGIHRGTVWARIREH</sequence>
<protein>
    <submittedName>
        <fullName evidence="2">Uncharacterized protein</fullName>
    </submittedName>
</protein>
<keyword evidence="3" id="KW-1185">Reference proteome</keyword>
<dbReference type="EMBL" id="AP028056">
    <property type="protein sequence ID" value="BEH02016.1"/>
    <property type="molecule type" value="Genomic_DNA"/>
</dbReference>
<reference evidence="2" key="1">
    <citation type="journal article" date="2024" name="Int. J. Syst. Evol. Microbiol.">
        <title>Brooklawnia propionicigenes sp. nov., a facultatively anaerobic, propionate-producing bacterium isolated from a methanogenic reactor treating waste from cattle farms.</title>
        <authorList>
            <person name="Akita Y."/>
            <person name="Ueki A."/>
            <person name="Tonouchi A."/>
            <person name="Sugawara Y."/>
            <person name="Honma S."/>
            <person name="Kaku N."/>
            <person name="Ueki K."/>
        </authorList>
    </citation>
    <scope>NUCLEOTIDE SEQUENCE</scope>
    <source>
        <strain evidence="2">SH051</strain>
    </source>
</reference>
<evidence type="ECO:0000313" key="3">
    <source>
        <dbReference type="Proteomes" id="UP001431656"/>
    </source>
</evidence>
<evidence type="ECO:0000256" key="1">
    <source>
        <dbReference type="SAM" id="MobiDB-lite"/>
    </source>
</evidence>
<gene>
    <name evidence="2" type="ORF">brsh051_12970</name>
</gene>
<feature type="region of interest" description="Disordered" evidence="1">
    <location>
        <begin position="36"/>
        <end position="61"/>
    </location>
</feature>
<proteinExistence type="predicted"/>
<evidence type="ECO:0000313" key="2">
    <source>
        <dbReference type="EMBL" id="BEH02016.1"/>
    </source>
</evidence>
<organism evidence="2 3">
    <name type="scientific">Brooklawnia propionicigenes</name>
    <dbReference type="NCBI Taxonomy" id="3041175"/>
    <lineage>
        <taxon>Bacteria</taxon>
        <taxon>Bacillati</taxon>
        <taxon>Actinomycetota</taxon>
        <taxon>Actinomycetes</taxon>
        <taxon>Propionibacteriales</taxon>
        <taxon>Propionibacteriaceae</taxon>
        <taxon>Brooklawnia</taxon>
    </lineage>
</organism>